<organism evidence="8 9">
    <name type="scientific">Romanomermis culicivorax</name>
    <name type="common">Nematode worm</name>
    <dbReference type="NCBI Taxonomy" id="13658"/>
    <lineage>
        <taxon>Eukaryota</taxon>
        <taxon>Metazoa</taxon>
        <taxon>Ecdysozoa</taxon>
        <taxon>Nematoda</taxon>
        <taxon>Enoplea</taxon>
        <taxon>Dorylaimia</taxon>
        <taxon>Mermithida</taxon>
        <taxon>Mermithoidea</taxon>
        <taxon>Mermithidae</taxon>
        <taxon>Romanomermis</taxon>
    </lineage>
</organism>
<dbReference type="PANTHER" id="PTHR16172">
    <property type="entry name" value="MAJOR FACILITATOR SUPERFAMILY DOMAIN-CONTAINING PROTEIN 6-LIKE"/>
    <property type="match status" value="1"/>
</dbReference>
<feature type="transmembrane region" description="Helical" evidence="6">
    <location>
        <begin position="276"/>
        <end position="296"/>
    </location>
</feature>
<evidence type="ECO:0000256" key="1">
    <source>
        <dbReference type="ARBA" id="ARBA00004141"/>
    </source>
</evidence>
<dbReference type="GO" id="GO:0016020">
    <property type="term" value="C:membrane"/>
    <property type="evidence" value="ECO:0007669"/>
    <property type="project" value="UniProtKB-SubCell"/>
</dbReference>
<dbReference type="Pfam" id="PF12832">
    <property type="entry name" value="MFS_1_like"/>
    <property type="match status" value="1"/>
</dbReference>
<dbReference type="InterPro" id="IPR051717">
    <property type="entry name" value="MFS_MFSD6"/>
</dbReference>
<dbReference type="InterPro" id="IPR024989">
    <property type="entry name" value="MFS_assoc_dom"/>
</dbReference>
<reference evidence="9" key="1">
    <citation type="submission" date="2022-11" db="UniProtKB">
        <authorList>
            <consortium name="WormBaseParasite"/>
        </authorList>
    </citation>
    <scope>IDENTIFICATION</scope>
</reference>
<feature type="transmembrane region" description="Helical" evidence="6">
    <location>
        <begin position="106"/>
        <end position="129"/>
    </location>
</feature>
<feature type="transmembrane region" description="Helical" evidence="6">
    <location>
        <begin position="649"/>
        <end position="667"/>
    </location>
</feature>
<evidence type="ECO:0000256" key="2">
    <source>
        <dbReference type="ARBA" id="ARBA00005241"/>
    </source>
</evidence>
<accession>A0A915ILP9</accession>
<feature type="domain" description="Major facilitator superfamily associated" evidence="7">
    <location>
        <begin position="274"/>
        <end position="767"/>
    </location>
</feature>
<dbReference type="CDD" id="cd17335">
    <property type="entry name" value="MFS_MFSD6"/>
    <property type="match status" value="1"/>
</dbReference>
<keyword evidence="8" id="KW-1185">Reference proteome</keyword>
<feature type="transmembrane region" description="Helical" evidence="6">
    <location>
        <begin position="494"/>
        <end position="511"/>
    </location>
</feature>
<proteinExistence type="inferred from homology"/>
<evidence type="ECO:0000313" key="9">
    <source>
        <dbReference type="WBParaSite" id="nRc.2.0.1.t14891-RA"/>
    </source>
</evidence>
<feature type="transmembrane region" description="Helical" evidence="6">
    <location>
        <begin position="336"/>
        <end position="355"/>
    </location>
</feature>
<feature type="transmembrane region" description="Helical" evidence="6">
    <location>
        <begin position="679"/>
        <end position="698"/>
    </location>
</feature>
<keyword evidence="4 6" id="KW-1133">Transmembrane helix</keyword>
<evidence type="ECO:0000259" key="7">
    <source>
        <dbReference type="Pfam" id="PF12832"/>
    </source>
</evidence>
<feature type="transmembrane region" description="Helical" evidence="6">
    <location>
        <begin position="149"/>
        <end position="167"/>
    </location>
</feature>
<evidence type="ECO:0000256" key="6">
    <source>
        <dbReference type="SAM" id="Phobius"/>
    </source>
</evidence>
<dbReference type="WBParaSite" id="nRc.2.0.1.t14891-RA">
    <property type="protein sequence ID" value="nRc.2.0.1.t14891-RA"/>
    <property type="gene ID" value="nRc.2.0.1.g14891"/>
</dbReference>
<dbReference type="Gene3D" id="1.20.1250.20">
    <property type="entry name" value="MFS general substrate transporter like domains"/>
    <property type="match status" value="3"/>
</dbReference>
<dbReference type="Proteomes" id="UP000887565">
    <property type="component" value="Unplaced"/>
</dbReference>
<dbReference type="PANTHER" id="PTHR16172:SF2">
    <property type="entry name" value="MAJOR FACILITATOR SUPERFAMILY DOMAIN-CONTAINING PROTEIN 6"/>
    <property type="match status" value="1"/>
</dbReference>
<evidence type="ECO:0000256" key="5">
    <source>
        <dbReference type="ARBA" id="ARBA00023136"/>
    </source>
</evidence>
<name>A0A915ILP9_ROMCU</name>
<feature type="transmembrane region" description="Helical" evidence="6">
    <location>
        <begin position="756"/>
        <end position="775"/>
    </location>
</feature>
<comment type="similarity">
    <text evidence="2">Belongs to the major facilitator superfamily. MFSD6 family.</text>
</comment>
<feature type="transmembrane region" description="Helical" evidence="6">
    <location>
        <begin position="453"/>
        <end position="482"/>
    </location>
</feature>
<evidence type="ECO:0000256" key="4">
    <source>
        <dbReference type="ARBA" id="ARBA00022989"/>
    </source>
</evidence>
<dbReference type="SUPFAM" id="SSF103473">
    <property type="entry name" value="MFS general substrate transporter"/>
    <property type="match status" value="1"/>
</dbReference>
<keyword evidence="3 6" id="KW-0812">Transmembrane</keyword>
<protein>
    <submittedName>
        <fullName evidence="9">Major facilitator superfamily associated domain-containing protein</fullName>
    </submittedName>
</protein>
<dbReference type="OMA" id="TIRHECH"/>
<dbReference type="AlphaFoldDB" id="A0A915ILP9"/>
<evidence type="ECO:0000256" key="3">
    <source>
        <dbReference type="ARBA" id="ARBA00022692"/>
    </source>
</evidence>
<feature type="transmembrane region" description="Helical" evidence="6">
    <location>
        <begin position="616"/>
        <end position="637"/>
    </location>
</feature>
<feature type="transmembrane region" description="Helical" evidence="6">
    <location>
        <begin position="308"/>
        <end position="327"/>
    </location>
</feature>
<evidence type="ECO:0000313" key="8">
    <source>
        <dbReference type="Proteomes" id="UP000887565"/>
    </source>
</evidence>
<dbReference type="InterPro" id="IPR036259">
    <property type="entry name" value="MFS_trans_sf"/>
</dbReference>
<feature type="transmembrane region" description="Helical" evidence="6">
    <location>
        <begin position="531"/>
        <end position="553"/>
    </location>
</feature>
<sequence length="858" mass="97918">MAMGDKVIFIGWETMDPLQGDTGYTRENVKHSVFNLDDNNMNLLEFSDNIDALDNTIRHECHPRNIREIRDSIMPFHAYNDEAFRLPYKLNCGGWFMQVQQIKCKFYGALTLTTSGNGLVPVLLALQYIGSGEFQREDEDLPNQQYPDMFTQFYTALLIFSLILSSFPSQKKFKEFGKDFLKNGDFQHSKPTRKMSTENEPLDNDDYQTNSYQNAGNFAASSFKNVKNFFNEKLTDFSSNNSTTNNLQTNEEKPRRREAVHLFCGDVDQDLLISKLFYLFFYAAFGSLFPLISIYFKQLGMNAVQASLLVGVRPFIEFASIPMWGFLADKYKKAKIMLIFSLLSWIGSTLILNYFHPLTPYCLVDNGTYATLQMSKVVYSTADNTDYDFSNIKLRNYQRPELYVEQNRTPGMSPVYLNRDIVDNYPRDVDDDDLVKPPFSTKVYRKSSVEQTFMLFFLIIVIGEFCSAPAITLADACTLSYLGDHPEFYGKQRMFGSIGWAVAMFIIGIALDHSLVFSSHPCGQTDLHEKNYTTCFAAFSVLMGCALLISFLFRFDNIKTQRPDKVSKVIMDIRQTEISHAVAENARARAPEPQEAAGGRKWMSVLKTFGSAPHAAFLFVAWWFGFGVGLVFCFLFWHLQDIGGSPTLYGFASVINHSSEIFAYFFSYRLINTYGHMKVLYIGLLANVFRFLYVSWLTDPWWVLPFEFVQGITHAAVWAAATSYISLAAPPQYKSSAQGLLQNLHHAIGRASGTRFAFQFYGWFCAIILAAFYAINRLMKVSGFKYQSEDFEDELTHAALDPHGIPMMVPYSKSEEKLAQIDNVGAYYGATDATQEAYDRYVHEPYDKPNEYDYCILS</sequence>
<comment type="subcellular location">
    <subcellularLocation>
        <location evidence="1">Membrane</location>
        <topology evidence="1">Multi-pass membrane protein</topology>
    </subcellularLocation>
</comment>
<keyword evidence="5 6" id="KW-0472">Membrane</keyword>